<proteinExistence type="predicted"/>
<protein>
    <submittedName>
        <fullName evidence="1">Uncharacterized protein</fullName>
    </submittedName>
</protein>
<accession>A0A3B6FRD8</accession>
<reference evidence="1" key="2">
    <citation type="submission" date="2018-10" db="UniProtKB">
        <authorList>
            <consortium name="EnsemblPlants"/>
        </authorList>
    </citation>
    <scope>IDENTIFICATION</scope>
</reference>
<dbReference type="Gramene" id="TraesROB_scaffold_144087_01G000100.1">
    <property type="protein sequence ID" value="TraesROB_scaffold_144087_01G000100.1"/>
    <property type="gene ID" value="TraesROB_scaffold_144087_01G000100"/>
</dbReference>
<dbReference type="Gramene" id="TraesWEE_scaffold_051689_01G000400.1">
    <property type="protein sequence ID" value="TraesWEE_scaffold_051689_01G000400.1"/>
    <property type="gene ID" value="TraesWEE_scaffold_051689_01G000400"/>
</dbReference>
<dbReference type="Gramene" id="TraesCAD_scaffold_049965_01G000300.1">
    <property type="protein sequence ID" value="TraesCAD_scaffold_049965_01G000300.1"/>
    <property type="gene ID" value="TraesCAD_scaffold_049965_01G000300"/>
</dbReference>
<dbReference type="Proteomes" id="UP000019116">
    <property type="component" value="Chromosome 3B"/>
</dbReference>
<sequence length="147" mass="16923">MDEILTAEDGAHGRSLEDVNMSFSQSFSPSRPLQIFLVSDHMKGRREEWRIEGLRKELKAEVMVVSFNFLLSNSSRVLPRSEDEGKKKNLTKQLKKIKGRREEWRIKVVGCQLQILVEHFLKNLVEVSVSPLCVMNDCDGCRVFARS</sequence>
<dbReference type="EnsemblPlants" id="TraesCS3B02G253400.1">
    <property type="protein sequence ID" value="TraesCS3B02G253400.1"/>
    <property type="gene ID" value="TraesCS3B02G253400"/>
</dbReference>
<organism evidence="1">
    <name type="scientific">Triticum aestivum</name>
    <name type="common">Wheat</name>
    <dbReference type="NCBI Taxonomy" id="4565"/>
    <lineage>
        <taxon>Eukaryota</taxon>
        <taxon>Viridiplantae</taxon>
        <taxon>Streptophyta</taxon>
        <taxon>Embryophyta</taxon>
        <taxon>Tracheophyta</taxon>
        <taxon>Spermatophyta</taxon>
        <taxon>Magnoliopsida</taxon>
        <taxon>Liliopsida</taxon>
        <taxon>Poales</taxon>
        <taxon>Poaceae</taxon>
        <taxon>BOP clade</taxon>
        <taxon>Pooideae</taxon>
        <taxon>Triticodae</taxon>
        <taxon>Triticeae</taxon>
        <taxon>Triticinae</taxon>
        <taxon>Triticum</taxon>
    </lineage>
</organism>
<keyword evidence="2" id="KW-1185">Reference proteome</keyword>
<dbReference type="Gramene" id="TraesCLE_scaffold_095771_01G000100.1">
    <property type="protein sequence ID" value="TraesCLE_scaffold_095771_01G000100.1"/>
    <property type="gene ID" value="TraesCLE_scaffold_095771_01G000100"/>
</dbReference>
<evidence type="ECO:0000313" key="1">
    <source>
        <dbReference type="EnsemblPlants" id="TraesCS3B02G253400.1"/>
    </source>
</evidence>
<dbReference type="Gramene" id="TraesCS3B03G0661400.1">
    <property type="protein sequence ID" value="TraesCS3B03G0661400.1.CDS"/>
    <property type="gene ID" value="TraesCS3B03G0661400"/>
</dbReference>
<dbReference type="AlphaFoldDB" id="A0A3B6FRD8"/>
<dbReference type="Gramene" id="TraesCS3B02G253400.1">
    <property type="protein sequence ID" value="TraesCS3B02G253400.1"/>
    <property type="gene ID" value="TraesCS3B02G253400"/>
</dbReference>
<evidence type="ECO:0000313" key="2">
    <source>
        <dbReference type="Proteomes" id="UP000019116"/>
    </source>
</evidence>
<reference evidence="1" key="1">
    <citation type="submission" date="2018-08" db="EMBL/GenBank/DDBJ databases">
        <authorList>
            <person name="Rossello M."/>
        </authorList>
    </citation>
    <scope>NUCLEOTIDE SEQUENCE [LARGE SCALE GENOMIC DNA]</scope>
    <source>
        <strain evidence="1">cv. Chinese Spring</strain>
    </source>
</reference>
<name>A0A3B6FRD8_WHEAT</name>